<geneLocation type="plasmid" evidence="1 2">
    <name>pSE11-3</name>
</geneLocation>
<reference evidence="1 2" key="1">
    <citation type="journal article" date="2008" name="DNA Res.">
        <title>Complete genome sequence and comparative analysis of the wild-type commensal Escherichia coli strain SE11 isolated from a healthy adult.</title>
        <authorList>
            <person name="Oshima K."/>
            <person name="Toh H."/>
            <person name="Ogura Y."/>
            <person name="Sasamoto H."/>
            <person name="Morita H."/>
            <person name="Park S.-H."/>
            <person name="Ooka T."/>
            <person name="Iyoda S."/>
            <person name="Taylor T.D."/>
            <person name="Hayashi T."/>
            <person name="Itoh K."/>
            <person name="Hattori M."/>
        </authorList>
    </citation>
    <scope>NUCLEOTIDE SEQUENCE [LARGE SCALE GENOMIC DNA]</scope>
    <source>
        <strain evidence="1 2">SE11</strain>
    </source>
</reference>
<keyword evidence="1" id="KW-0614">Plasmid</keyword>
<evidence type="ECO:0000313" key="1">
    <source>
        <dbReference type="EMBL" id="BAG80461.1"/>
    </source>
</evidence>
<sequence>MIASHTTFFTDSSVGDTLRFLMARRHCSVTRWHAWCRALCGYLPDKRKTSPVDCLLRLICVRGFEVFGPFVSQSLSLFSSIN</sequence>
<evidence type="ECO:0000313" key="2">
    <source>
        <dbReference type="Proteomes" id="UP000008199"/>
    </source>
</evidence>
<dbReference type="AlphaFoldDB" id="A0A979GK35"/>
<name>A0A979GK35_ECOSE</name>
<proteinExistence type="predicted"/>
<accession>A0A979GK35</accession>
<protein>
    <submittedName>
        <fullName evidence="1">Uncharacterized protein</fullName>
    </submittedName>
</protein>
<organism evidence="1 2">
    <name type="scientific">Escherichia coli (strain SE11)</name>
    <dbReference type="NCBI Taxonomy" id="409438"/>
    <lineage>
        <taxon>Bacteria</taxon>
        <taxon>Pseudomonadati</taxon>
        <taxon>Pseudomonadota</taxon>
        <taxon>Gammaproteobacteria</taxon>
        <taxon>Enterobacterales</taxon>
        <taxon>Enterobacteriaceae</taxon>
        <taxon>Escherichia</taxon>
    </lineage>
</organism>
<dbReference type="EMBL" id="AP009243">
    <property type="protein sequence ID" value="BAG80461.1"/>
    <property type="molecule type" value="Genomic_DNA"/>
</dbReference>
<dbReference type="Proteomes" id="UP000008199">
    <property type="component" value="Plasmid pSE11-3"/>
</dbReference>
<dbReference type="KEGG" id="ecy:ECSE_P3-0022"/>
<gene>
    <name evidence="1" type="ordered locus">ECSE_P3-0022</name>
</gene>